<feature type="transmembrane region" description="Helical" evidence="1">
    <location>
        <begin position="116"/>
        <end position="134"/>
    </location>
</feature>
<dbReference type="PANTHER" id="PTHR38457:SF1">
    <property type="entry name" value="REGULATOR ABRB-RELATED"/>
    <property type="match status" value="1"/>
</dbReference>
<keyword evidence="1" id="KW-1133">Transmembrane helix</keyword>
<feature type="transmembrane region" description="Helical" evidence="1">
    <location>
        <begin position="307"/>
        <end position="340"/>
    </location>
</feature>
<dbReference type="InterPro" id="IPR017516">
    <property type="entry name" value="AbrB_dup"/>
</dbReference>
<reference evidence="2 3" key="1">
    <citation type="journal article" date="2016" name="Genome Announc.">
        <title>Complete Genome and Plasmid Sequences for Rhodococcus fascians D188 and Draft Sequences for Rhodococcus Isolates PBTS 1 and PBTS 2.</title>
        <authorList>
            <person name="Stamler R.A."/>
            <person name="Vereecke D."/>
            <person name="Zhang Y."/>
            <person name="Schilkey F."/>
            <person name="Devitt N."/>
            <person name="Randall J.J."/>
        </authorList>
    </citation>
    <scope>NUCLEOTIDE SEQUENCE [LARGE SCALE GENOMIC DNA]</scope>
    <source>
        <strain evidence="2 3">PBTS2</strain>
    </source>
</reference>
<dbReference type="GO" id="GO:0016020">
    <property type="term" value="C:membrane"/>
    <property type="evidence" value="ECO:0007669"/>
    <property type="project" value="InterPro"/>
</dbReference>
<dbReference type="EMBL" id="CP015220">
    <property type="protein sequence ID" value="AMY21802.1"/>
    <property type="molecule type" value="Genomic_DNA"/>
</dbReference>
<feature type="transmembrane region" description="Helical" evidence="1">
    <location>
        <begin position="267"/>
        <end position="287"/>
    </location>
</feature>
<dbReference type="Proteomes" id="UP000076038">
    <property type="component" value="Chromosome"/>
</dbReference>
<accession>A0A143QH33</accession>
<dbReference type="AlphaFoldDB" id="A0A143QH33"/>
<dbReference type="GeneID" id="93555528"/>
<organism evidence="2 3">
    <name type="scientific">Rhodococcoides fascians</name>
    <name type="common">Rhodococcus fascians</name>
    <dbReference type="NCBI Taxonomy" id="1828"/>
    <lineage>
        <taxon>Bacteria</taxon>
        <taxon>Bacillati</taxon>
        <taxon>Actinomycetota</taxon>
        <taxon>Actinomycetes</taxon>
        <taxon>Mycobacteriales</taxon>
        <taxon>Nocardiaceae</taxon>
        <taxon>Rhodococcoides</taxon>
    </lineage>
</organism>
<dbReference type="GO" id="GO:0010468">
    <property type="term" value="P:regulation of gene expression"/>
    <property type="evidence" value="ECO:0007669"/>
    <property type="project" value="InterPro"/>
</dbReference>
<dbReference type="PATRIC" id="fig|1653479.3.peg.491"/>
<evidence type="ECO:0008006" key="4">
    <source>
        <dbReference type="Google" id="ProtNLM"/>
    </source>
</evidence>
<keyword evidence="1" id="KW-0812">Transmembrane</keyword>
<keyword evidence="1" id="KW-0472">Membrane</keyword>
<dbReference type="OrthoDB" id="5188485at2"/>
<dbReference type="KEGG" id="rhs:A3Q41_00482"/>
<protein>
    <recommendedName>
        <fullName evidence="4">Ammonia monooxygenase</fullName>
    </recommendedName>
</protein>
<feature type="transmembrane region" description="Helical" evidence="1">
    <location>
        <begin position="183"/>
        <end position="202"/>
    </location>
</feature>
<evidence type="ECO:0000313" key="2">
    <source>
        <dbReference type="EMBL" id="AMY21802.1"/>
    </source>
</evidence>
<evidence type="ECO:0000313" key="3">
    <source>
        <dbReference type="Proteomes" id="UP000076038"/>
    </source>
</evidence>
<name>A0A143QH33_RHOFA</name>
<dbReference type="PANTHER" id="PTHR38457">
    <property type="entry name" value="REGULATOR ABRB-RELATED"/>
    <property type="match status" value="1"/>
</dbReference>
<proteinExistence type="predicted"/>
<dbReference type="RefSeq" id="WP_032375604.1">
    <property type="nucleotide sequence ID" value="NZ_CP015220.1"/>
</dbReference>
<dbReference type="NCBIfam" id="TIGR03082">
    <property type="entry name" value="Gneg_AbrB_dup"/>
    <property type="match status" value="2"/>
</dbReference>
<feature type="transmembrane region" description="Helical" evidence="1">
    <location>
        <begin position="28"/>
        <end position="46"/>
    </location>
</feature>
<feature type="transmembrane region" description="Helical" evidence="1">
    <location>
        <begin position="86"/>
        <end position="109"/>
    </location>
</feature>
<sequence>MIRWLLLVLVTVALTVGADALGVPSAALFVALLVAIVFALAGWAPTTGTERAPLPRRLGMAAQAILGVEIGTLVQSDTLSSLGDTWLPVLLACIGTLLLSIAAGALLGLRKDIDSLTGSLALVAGGASGLVAITQELGGDERVVAVVQYLRVVLVTTTLPLVATLVFDAQPGQSSVTADVHEALWIDLAFVLICGVIGVMLAKVIRLPAPALLGPLMIATLADVLGVSFDASVPTLLLWAAYIVIGWQAGLRFTVASLKSISRVLPASLMLIIAVTVCCAMLGLWLASATGTSGYEGYLATTPGGVYAVLAIAASTGANVTFVVAAQVIRVFMMLFAVPVGAKVVQRYRRGRPE</sequence>
<gene>
    <name evidence="2" type="ORF">A3Q41_00482</name>
</gene>
<reference evidence="3" key="2">
    <citation type="submission" date="2016-04" db="EMBL/GenBank/DDBJ databases">
        <title>Complete Genome and Plasmid Sequences for Rhodococcus fascians D188 and Draft Sequences for Rhodococcus spp. Isolates PBTS 1 and PBTS 2.</title>
        <authorList>
            <person name="Stamer R."/>
            <person name="Vereecke D."/>
            <person name="Zhang Y."/>
            <person name="Schilkey F."/>
            <person name="Devitt N."/>
            <person name="Randall J."/>
        </authorList>
    </citation>
    <scope>NUCLEOTIDE SEQUENCE [LARGE SCALE GENOMIC DNA]</scope>
    <source>
        <strain evidence="3">PBTS2</strain>
    </source>
</reference>
<dbReference type="Pfam" id="PF05145">
    <property type="entry name" value="AbrB"/>
    <property type="match status" value="1"/>
</dbReference>
<evidence type="ECO:0000256" key="1">
    <source>
        <dbReference type="SAM" id="Phobius"/>
    </source>
</evidence>
<keyword evidence="3" id="KW-1185">Reference proteome</keyword>
<dbReference type="InterPro" id="IPR007820">
    <property type="entry name" value="AbrB_fam"/>
</dbReference>
<feature type="transmembrane region" description="Helical" evidence="1">
    <location>
        <begin position="235"/>
        <end position="255"/>
    </location>
</feature>
<dbReference type="PIRSF" id="PIRSF038991">
    <property type="entry name" value="Protein_AbrB"/>
    <property type="match status" value="1"/>
</dbReference>